<evidence type="ECO:0000313" key="1">
    <source>
        <dbReference type="EMBL" id="QJA44252.1"/>
    </source>
</evidence>
<dbReference type="EMBL" id="MT143974">
    <property type="protein sequence ID" value="QJA44252.1"/>
    <property type="molecule type" value="Genomic_DNA"/>
</dbReference>
<accession>A0A6H1Z9W6</accession>
<gene>
    <name evidence="3" type="ORF">MM415A02304_0008</name>
    <name evidence="2" type="ORF">MM415B00633_0033</name>
    <name evidence="1" type="ORF">TM448A00090_0084</name>
    <name evidence="4" type="ORF">TM448B00221_0020</name>
</gene>
<evidence type="ECO:0000313" key="4">
    <source>
        <dbReference type="EMBL" id="QJH94466.1"/>
    </source>
</evidence>
<dbReference type="EMBL" id="MT142037">
    <property type="protein sequence ID" value="QJA73578.1"/>
    <property type="molecule type" value="Genomic_DNA"/>
</dbReference>
<dbReference type="EMBL" id="MT141495">
    <property type="protein sequence ID" value="QJA63349.1"/>
    <property type="molecule type" value="Genomic_DNA"/>
</dbReference>
<dbReference type="AlphaFoldDB" id="A0A6H1Z9W6"/>
<organism evidence="1">
    <name type="scientific">viral metagenome</name>
    <dbReference type="NCBI Taxonomy" id="1070528"/>
    <lineage>
        <taxon>unclassified sequences</taxon>
        <taxon>metagenomes</taxon>
        <taxon>organismal metagenomes</taxon>
    </lineage>
</organism>
<reference evidence="1" key="1">
    <citation type="submission" date="2020-03" db="EMBL/GenBank/DDBJ databases">
        <title>The deep terrestrial virosphere.</title>
        <authorList>
            <person name="Holmfeldt K."/>
            <person name="Nilsson E."/>
            <person name="Simone D."/>
            <person name="Lopez-Fernandez M."/>
            <person name="Wu X."/>
            <person name="de Brujin I."/>
            <person name="Lundin D."/>
            <person name="Andersson A."/>
            <person name="Bertilsson S."/>
            <person name="Dopson M."/>
        </authorList>
    </citation>
    <scope>NUCLEOTIDE SEQUENCE</scope>
    <source>
        <strain evidence="3">MM415A02304</strain>
        <strain evidence="2">MM415B00633</strain>
        <strain evidence="1">TM448A00090</strain>
        <strain evidence="4">TM448B00221</strain>
    </source>
</reference>
<proteinExistence type="predicted"/>
<evidence type="ECO:0000313" key="3">
    <source>
        <dbReference type="EMBL" id="QJA73578.1"/>
    </source>
</evidence>
<evidence type="ECO:0000313" key="2">
    <source>
        <dbReference type="EMBL" id="QJA63349.1"/>
    </source>
</evidence>
<name>A0A6H1Z9W6_9ZZZZ</name>
<dbReference type="EMBL" id="MT144601">
    <property type="protein sequence ID" value="QJH94466.1"/>
    <property type="molecule type" value="Genomic_DNA"/>
</dbReference>
<protein>
    <submittedName>
        <fullName evidence="1">Uncharacterized protein</fullName>
    </submittedName>
</protein>
<sequence length="74" mass="8683">MGQKIYLMDDPKGILDFELEYILPRSAVRALAEYWYANTCKDNLVEFIQRVAQYAVRLQSEKEQACDHDWIGLV</sequence>